<feature type="signal peptide" evidence="1">
    <location>
        <begin position="1"/>
        <end position="21"/>
    </location>
</feature>
<name>A0AA36FQX5_OCTVU</name>
<evidence type="ECO:0000256" key="1">
    <source>
        <dbReference type="SAM" id="SignalP"/>
    </source>
</evidence>
<protein>
    <submittedName>
        <fullName evidence="2">Uncharacterized protein</fullName>
    </submittedName>
</protein>
<accession>A0AA36FQX5</accession>
<dbReference type="Proteomes" id="UP001162480">
    <property type="component" value="Chromosome 28"/>
</dbReference>
<gene>
    <name evidence="2" type="ORF">OCTVUL_1B010690</name>
</gene>
<evidence type="ECO:0000313" key="2">
    <source>
        <dbReference type="EMBL" id="CAI9742928.1"/>
    </source>
</evidence>
<feature type="chain" id="PRO_5041413528" evidence="1">
    <location>
        <begin position="22"/>
        <end position="173"/>
    </location>
</feature>
<evidence type="ECO:0000313" key="3">
    <source>
        <dbReference type="Proteomes" id="UP001162480"/>
    </source>
</evidence>
<sequence length="173" mass="19119">MKNLVLLTTFVLCLWVTTVASDNVTTKTEWTPVDHDEAKVIIVNGTVNGTEVKGDESTAAKHIPFQWPRIAYKRVYRNCRKCCKGYRYDSRTKRCIEDPVNIIVSTHPDHTSASVLTVSTNMEITAMTLMNASAESITVLILTGVLTHMDPTTALAPMGFEFMETGATGCTED</sequence>
<keyword evidence="1" id="KW-0732">Signal</keyword>
<keyword evidence="3" id="KW-1185">Reference proteome</keyword>
<reference evidence="2" key="1">
    <citation type="submission" date="2023-08" db="EMBL/GenBank/DDBJ databases">
        <authorList>
            <person name="Alioto T."/>
            <person name="Alioto T."/>
            <person name="Gomez Garrido J."/>
        </authorList>
    </citation>
    <scope>NUCLEOTIDE SEQUENCE</scope>
</reference>
<organism evidence="2 3">
    <name type="scientific">Octopus vulgaris</name>
    <name type="common">Common octopus</name>
    <dbReference type="NCBI Taxonomy" id="6645"/>
    <lineage>
        <taxon>Eukaryota</taxon>
        <taxon>Metazoa</taxon>
        <taxon>Spiralia</taxon>
        <taxon>Lophotrochozoa</taxon>
        <taxon>Mollusca</taxon>
        <taxon>Cephalopoda</taxon>
        <taxon>Coleoidea</taxon>
        <taxon>Octopodiformes</taxon>
        <taxon>Octopoda</taxon>
        <taxon>Incirrata</taxon>
        <taxon>Octopodidae</taxon>
        <taxon>Octopus</taxon>
    </lineage>
</organism>
<dbReference type="EMBL" id="OX597841">
    <property type="protein sequence ID" value="CAI9742928.1"/>
    <property type="molecule type" value="Genomic_DNA"/>
</dbReference>
<proteinExistence type="predicted"/>
<dbReference type="AlphaFoldDB" id="A0AA36FQX5"/>